<accession>A0A173XT73</accession>
<dbReference type="InterPro" id="IPR001867">
    <property type="entry name" value="OmpR/PhoB-type_DNA-bd"/>
</dbReference>
<dbReference type="Pfam" id="PF00486">
    <property type="entry name" value="Trans_reg_C"/>
    <property type="match status" value="1"/>
</dbReference>
<comment type="function">
    <text evidence="7">May play the central regulatory role in sporulation. It may be an element of the effector pathway responsible for the activation of sporulation genes in response to nutritional stress. Spo0A may act in concert with spo0H (a sigma factor) to control the expression of some genes that are critical to the sporulation process.</text>
</comment>
<dbReference type="Proteomes" id="UP000095651">
    <property type="component" value="Unassembled WGS sequence"/>
</dbReference>
<evidence type="ECO:0000313" key="14">
    <source>
        <dbReference type="Proteomes" id="UP000095651"/>
    </source>
</evidence>
<feature type="DNA-binding region" description="OmpR/PhoB-type" evidence="9">
    <location>
        <begin position="129"/>
        <end position="226"/>
    </location>
</feature>
<keyword evidence="2 8" id="KW-0597">Phosphoprotein</keyword>
<dbReference type="Pfam" id="PF00072">
    <property type="entry name" value="Response_reg"/>
    <property type="match status" value="1"/>
</dbReference>
<dbReference type="GO" id="GO:0032993">
    <property type="term" value="C:protein-DNA complex"/>
    <property type="evidence" value="ECO:0007669"/>
    <property type="project" value="TreeGrafter"/>
</dbReference>
<dbReference type="PANTHER" id="PTHR48111:SF1">
    <property type="entry name" value="TWO-COMPONENT RESPONSE REGULATOR ORR33"/>
    <property type="match status" value="1"/>
</dbReference>
<evidence type="ECO:0000256" key="6">
    <source>
        <dbReference type="ARBA" id="ARBA00023163"/>
    </source>
</evidence>
<evidence type="ECO:0000313" key="15">
    <source>
        <dbReference type="Proteomes" id="UP000261257"/>
    </source>
</evidence>
<evidence type="ECO:0000256" key="7">
    <source>
        <dbReference type="ARBA" id="ARBA00024867"/>
    </source>
</evidence>
<dbReference type="Gene3D" id="6.10.250.690">
    <property type="match status" value="1"/>
</dbReference>
<dbReference type="SMART" id="SM00862">
    <property type="entry name" value="Trans_reg_C"/>
    <property type="match status" value="1"/>
</dbReference>
<dbReference type="InterPro" id="IPR039420">
    <property type="entry name" value="WalR-like"/>
</dbReference>
<gene>
    <name evidence="12" type="primary">phoP_1</name>
    <name evidence="13" type="ORF">DXC39_01520</name>
    <name evidence="12" type="ORF">ERS852407_00527</name>
</gene>
<dbReference type="Proteomes" id="UP000261257">
    <property type="component" value="Unassembled WGS sequence"/>
</dbReference>
<reference evidence="13 15" key="2">
    <citation type="submission" date="2018-08" db="EMBL/GenBank/DDBJ databases">
        <title>A genome reference for cultivated species of the human gut microbiota.</title>
        <authorList>
            <person name="Zou Y."/>
            <person name="Xue W."/>
            <person name="Luo G."/>
        </authorList>
    </citation>
    <scope>NUCLEOTIDE SEQUENCE [LARGE SCALE GENOMIC DNA]</scope>
    <source>
        <strain evidence="13 15">TF05-11AC</strain>
    </source>
</reference>
<organism evidence="12 14">
    <name type="scientific">Hungatella hathewayi</name>
    <dbReference type="NCBI Taxonomy" id="154046"/>
    <lineage>
        <taxon>Bacteria</taxon>
        <taxon>Bacillati</taxon>
        <taxon>Bacillota</taxon>
        <taxon>Clostridia</taxon>
        <taxon>Lachnospirales</taxon>
        <taxon>Lachnospiraceae</taxon>
        <taxon>Hungatella</taxon>
    </lineage>
</organism>
<dbReference type="EMBL" id="QSSQ01000001">
    <property type="protein sequence ID" value="RGM08673.1"/>
    <property type="molecule type" value="Genomic_DNA"/>
</dbReference>
<dbReference type="InterPro" id="IPR016032">
    <property type="entry name" value="Sig_transdc_resp-reg_C-effctor"/>
</dbReference>
<evidence type="ECO:0000259" key="11">
    <source>
        <dbReference type="PROSITE" id="PS51755"/>
    </source>
</evidence>
<name>A0A173XT73_9FIRM</name>
<dbReference type="GO" id="GO:0005829">
    <property type="term" value="C:cytosol"/>
    <property type="evidence" value="ECO:0007669"/>
    <property type="project" value="TreeGrafter"/>
</dbReference>
<dbReference type="SUPFAM" id="SSF46894">
    <property type="entry name" value="C-terminal effector domain of the bipartite response regulators"/>
    <property type="match status" value="1"/>
</dbReference>
<evidence type="ECO:0000259" key="10">
    <source>
        <dbReference type="PROSITE" id="PS50110"/>
    </source>
</evidence>
<dbReference type="GO" id="GO:0000976">
    <property type="term" value="F:transcription cis-regulatory region binding"/>
    <property type="evidence" value="ECO:0007669"/>
    <property type="project" value="TreeGrafter"/>
</dbReference>
<dbReference type="GO" id="GO:0000156">
    <property type="term" value="F:phosphorelay response regulator activity"/>
    <property type="evidence" value="ECO:0007669"/>
    <property type="project" value="TreeGrafter"/>
</dbReference>
<dbReference type="GO" id="GO:0006355">
    <property type="term" value="P:regulation of DNA-templated transcription"/>
    <property type="evidence" value="ECO:0007669"/>
    <property type="project" value="InterPro"/>
</dbReference>
<dbReference type="InterPro" id="IPR001789">
    <property type="entry name" value="Sig_transdc_resp-reg_receiver"/>
</dbReference>
<evidence type="ECO:0000256" key="9">
    <source>
        <dbReference type="PROSITE-ProRule" id="PRU01091"/>
    </source>
</evidence>
<dbReference type="AlphaFoldDB" id="A0A173XT73"/>
<dbReference type="Gene3D" id="3.40.50.2300">
    <property type="match status" value="1"/>
</dbReference>
<dbReference type="CDD" id="cd00383">
    <property type="entry name" value="trans_reg_C"/>
    <property type="match status" value="1"/>
</dbReference>
<feature type="modified residue" description="4-aspartylphosphate" evidence="8">
    <location>
        <position position="52"/>
    </location>
</feature>
<keyword evidence="5 9" id="KW-0238">DNA-binding</keyword>
<keyword evidence="4" id="KW-0805">Transcription regulation</keyword>
<evidence type="ECO:0000256" key="5">
    <source>
        <dbReference type="ARBA" id="ARBA00023125"/>
    </source>
</evidence>
<dbReference type="Gene3D" id="1.10.10.10">
    <property type="entry name" value="Winged helix-like DNA-binding domain superfamily/Winged helix DNA-binding domain"/>
    <property type="match status" value="1"/>
</dbReference>
<dbReference type="InterPro" id="IPR036388">
    <property type="entry name" value="WH-like_DNA-bd_sf"/>
</dbReference>
<protein>
    <recommendedName>
        <fullName evidence="1">Stage 0 sporulation protein A homolog</fullName>
    </recommendedName>
</protein>
<sequence length="230" mass="26357">MERIYVVEDDDNIRDLIRIALEGFGYSVSAFEMAEDALKSIETDMPDLAVFDLMLPGMDGLSAIKRIRKNDALADMPIIILTAKDREFDKVAGLDGGADDYMTKPFGVMELAARIRSLLRRRARNQTEDEILEKYCISLNKKTREVLSSGKKVELTLKEFELLLYLMENQSKVVTRDELLNHIWGYDYDGETRTLDMHIRTLRQKLGEEGGFCIRTVRGVGYRFVKTEEG</sequence>
<keyword evidence="6" id="KW-0804">Transcription</keyword>
<evidence type="ECO:0000256" key="2">
    <source>
        <dbReference type="ARBA" id="ARBA00022553"/>
    </source>
</evidence>
<keyword evidence="3" id="KW-0902">Two-component regulatory system</keyword>
<dbReference type="RefSeq" id="WP_055652882.1">
    <property type="nucleotide sequence ID" value="NZ_CABIXC010000001.1"/>
</dbReference>
<evidence type="ECO:0000313" key="12">
    <source>
        <dbReference type="EMBL" id="CUN54869.1"/>
    </source>
</evidence>
<dbReference type="FunFam" id="1.10.10.10:FF:000018">
    <property type="entry name" value="DNA-binding response regulator ResD"/>
    <property type="match status" value="1"/>
</dbReference>
<feature type="domain" description="OmpR/PhoB-type" evidence="11">
    <location>
        <begin position="129"/>
        <end position="226"/>
    </location>
</feature>
<evidence type="ECO:0000256" key="3">
    <source>
        <dbReference type="ARBA" id="ARBA00023012"/>
    </source>
</evidence>
<dbReference type="EMBL" id="CYZE01000001">
    <property type="protein sequence ID" value="CUN54869.1"/>
    <property type="molecule type" value="Genomic_DNA"/>
</dbReference>
<dbReference type="PROSITE" id="PS51755">
    <property type="entry name" value="OMPR_PHOB"/>
    <property type="match status" value="1"/>
</dbReference>
<dbReference type="PANTHER" id="PTHR48111">
    <property type="entry name" value="REGULATOR OF RPOS"/>
    <property type="match status" value="1"/>
</dbReference>
<reference evidence="12 14" key="1">
    <citation type="submission" date="2015-09" db="EMBL/GenBank/DDBJ databases">
        <authorList>
            <consortium name="Pathogen Informatics"/>
        </authorList>
    </citation>
    <scope>NUCLEOTIDE SEQUENCE [LARGE SCALE GENOMIC DNA]</scope>
    <source>
        <strain evidence="12 14">2789STDY5608850</strain>
    </source>
</reference>
<evidence type="ECO:0000313" key="13">
    <source>
        <dbReference type="EMBL" id="RGM08673.1"/>
    </source>
</evidence>
<dbReference type="InterPro" id="IPR011006">
    <property type="entry name" value="CheY-like_superfamily"/>
</dbReference>
<dbReference type="SUPFAM" id="SSF52172">
    <property type="entry name" value="CheY-like"/>
    <property type="match status" value="1"/>
</dbReference>
<proteinExistence type="predicted"/>
<feature type="domain" description="Response regulatory" evidence="10">
    <location>
        <begin position="3"/>
        <end position="119"/>
    </location>
</feature>
<evidence type="ECO:0000256" key="4">
    <source>
        <dbReference type="ARBA" id="ARBA00023015"/>
    </source>
</evidence>
<evidence type="ECO:0000256" key="1">
    <source>
        <dbReference type="ARBA" id="ARBA00018672"/>
    </source>
</evidence>
<dbReference type="SMART" id="SM00448">
    <property type="entry name" value="REC"/>
    <property type="match status" value="1"/>
</dbReference>
<evidence type="ECO:0000256" key="8">
    <source>
        <dbReference type="PROSITE-ProRule" id="PRU00169"/>
    </source>
</evidence>
<dbReference type="PROSITE" id="PS50110">
    <property type="entry name" value="RESPONSE_REGULATORY"/>
    <property type="match status" value="1"/>
</dbReference>